<protein>
    <recommendedName>
        <fullName evidence="5">Lipoprotein</fullName>
    </recommendedName>
</protein>
<keyword evidence="4" id="KW-1185">Reference proteome</keyword>
<organism evidence="3 4">
    <name type="scientific">Streptomyces luteireticuli</name>
    <dbReference type="NCBI Taxonomy" id="173858"/>
    <lineage>
        <taxon>Bacteria</taxon>
        <taxon>Bacillati</taxon>
        <taxon>Actinomycetota</taxon>
        <taxon>Actinomycetes</taxon>
        <taxon>Kitasatosporales</taxon>
        <taxon>Streptomycetaceae</taxon>
        <taxon>Streptomyces</taxon>
    </lineage>
</organism>
<keyword evidence="2" id="KW-0732">Signal</keyword>
<evidence type="ECO:0000313" key="3">
    <source>
        <dbReference type="EMBL" id="GAA0437672.1"/>
    </source>
</evidence>
<dbReference type="RefSeq" id="WP_344032818.1">
    <property type="nucleotide sequence ID" value="NZ_BAAABX010000089.1"/>
</dbReference>
<reference evidence="4" key="1">
    <citation type="journal article" date="2019" name="Int. J. Syst. Evol. Microbiol.">
        <title>The Global Catalogue of Microorganisms (GCM) 10K type strain sequencing project: providing services to taxonomists for standard genome sequencing and annotation.</title>
        <authorList>
            <consortium name="The Broad Institute Genomics Platform"/>
            <consortium name="The Broad Institute Genome Sequencing Center for Infectious Disease"/>
            <person name="Wu L."/>
            <person name="Ma J."/>
        </authorList>
    </citation>
    <scope>NUCLEOTIDE SEQUENCE [LARGE SCALE GENOMIC DNA]</scope>
    <source>
        <strain evidence="4">JCM 4788</strain>
    </source>
</reference>
<feature type="signal peptide" evidence="2">
    <location>
        <begin position="1"/>
        <end position="38"/>
    </location>
</feature>
<evidence type="ECO:0008006" key="5">
    <source>
        <dbReference type="Google" id="ProtNLM"/>
    </source>
</evidence>
<evidence type="ECO:0000313" key="4">
    <source>
        <dbReference type="Proteomes" id="UP001500879"/>
    </source>
</evidence>
<gene>
    <name evidence="3" type="ORF">GCM10010357_68840</name>
</gene>
<sequence>MHTAIRNTPSAEPSHRYARQTVLALAIATAFTATTAEAATAPVPAAGAAAPAEVRVHDGRVDIPLPGGTVTVDPATLKTEARTRDGRTVLLSAPAPQAPGKPAGPIRTKHGATWSYPGKGLKAEARADHGRLLVTFTATGGDTSLQWPVTAADPAVEALQFPRGEGLSVPVADPFWNSADGGLVGEEQDISSQFSLPVWGHTLRSGHGGVSYITPTDIGSSLTFTSRGGRLRATARHEFSRRQDTRVYTVALSLTDGSPVAPAVDYRNWLSEHGQLGSLSEKIRKNPATGRLLGAFHAYAWGGARQASYVKRLKSLGVSRLWLGYDSDDTPMKKADADAAKAAGYLVGPYDSFADGQRMTPDSSPNTIWPDDVYPTFCVQRADGTPQPGFRKKGCYLSSQAFEQAEPVKHYLADRTRPLVANGADSYFLDVDAAGELFRDFDPKHPMTKAQDRTNRLARMKRLADGTYDPTTKKRNPLVLGSESASAWANRVLAFEHGAGTPVDGRLWGMETGHFDSRPEDPKDDDAWGGYMPEGAAATFFKPVRVGDFKPEHRAAVAHTLKAMYDPAYRVPLYGTALHGSLVNAERWELPFGKLPDQKRDRALLAMLYNTPLNFVLSDKDKRDRQNLRELAALQKYFAPLHQAAGTRQLTSFRWLTGDHLVQRTVFGDGTLTVTANFGTKAHEGLPGGCVDARLRGKTAQRLCPGKVIS</sequence>
<feature type="region of interest" description="Disordered" evidence="1">
    <location>
        <begin position="92"/>
        <end position="113"/>
    </location>
</feature>
<feature type="chain" id="PRO_5047435857" description="Lipoprotein" evidence="2">
    <location>
        <begin position="39"/>
        <end position="710"/>
    </location>
</feature>
<dbReference type="Pfam" id="PF11308">
    <property type="entry name" value="Glyco_hydro_129"/>
    <property type="match status" value="1"/>
</dbReference>
<evidence type="ECO:0000256" key="1">
    <source>
        <dbReference type="SAM" id="MobiDB-lite"/>
    </source>
</evidence>
<feature type="compositionally biased region" description="Low complexity" evidence="1">
    <location>
        <begin position="93"/>
        <end position="105"/>
    </location>
</feature>
<dbReference type="Proteomes" id="UP001500879">
    <property type="component" value="Unassembled WGS sequence"/>
</dbReference>
<dbReference type="InterPro" id="IPR021459">
    <property type="entry name" value="GH101-related"/>
</dbReference>
<comment type="caution">
    <text evidence="3">The sequence shown here is derived from an EMBL/GenBank/DDBJ whole genome shotgun (WGS) entry which is preliminary data.</text>
</comment>
<name>A0ABP3J1P5_9ACTN</name>
<evidence type="ECO:0000256" key="2">
    <source>
        <dbReference type="SAM" id="SignalP"/>
    </source>
</evidence>
<proteinExistence type="predicted"/>
<dbReference type="EMBL" id="BAAABX010000089">
    <property type="protein sequence ID" value="GAA0437672.1"/>
    <property type="molecule type" value="Genomic_DNA"/>
</dbReference>
<accession>A0ABP3J1P5</accession>